<dbReference type="Pfam" id="PF13499">
    <property type="entry name" value="EF-hand_7"/>
    <property type="match status" value="1"/>
</dbReference>
<sequence>MEIGPAGLKRVTVHFEDTVRQAALSLKEPHDLESSDEELKHGNDDYSSEDEWDTDLETPSKDEQRTHRTADLTGKSSYLRTCRALGVPPVSVVLDTIHTSEIALPHHGLGPKGGRALARALVKSTTVAKLDLQENSLGEEGVDYFAKMFFENCYITWVNLSGNSIGSNGARAMGSVLKENQALQWLDLSFNNFVDKDARPLAEGLKSSTTLKFLNLSRNSFCEAGGELLGLALEENNSITELNLSWNHLRLRGAIAICKVMAKNSAIKILDLSWNGFADDGAEAMGNALKKNDTLLELDLSHNRISEKGAFGLAKGLEISRRLRVLKIGFNPFGNPGAYAFLKAIEGNPNSALDEIHLDNIILKENFEILLAELMKNKPALQVTYAVSIHDRKRGSEAGYHDDQGNDTGGRMKHELLTALKTFLSERRLRALDLFNCLDKDKTQSVSPNEMFIGLKKLSVPLSDLQLKRLIRVLDKDGDGEIDYGDLTMHARNATVKKVDKTLRALSSVTLSVNPNHVKLKPGTASPASGTDESDDSDGWETDLECEELKPQYDPTGRTLYQRACQKLGIVPASFFMRHMTEPTVTMSHHGLGPLGIRAMALALLYNTRVTSLNIRDNGIGEEGGEIVAKLLRENYFIVELDMSENQLGRGAIAEMAETLKENNTLTKLGLAGNTLVDKDAEVICQSLLVNNTLSHLDLSCNKFSNKACEFFAKVLDENITLSDLDLSWNHIQVKGGLALAKGLRGNVKLKSLNLAWNGLADDAARSLAGALLENGTLQFLDLSSNRISDTGAFSIARCLESNSSLEVLRLSKNNLKNNGASALLNSIIKNGDSRIHKIDLIGTPLKEEFHIIAEESRKLRQIEIITDETPELRHKQEEPDPGTLLRNYIAKEHVQIVDLFRKLDRDGSMQVSVKEFAEGLRKSQVGLTQYEVDRIIDVLDADKDGEIDYSEFVCIQGEWKNDEKGKRKISKPPH</sequence>
<feature type="compositionally biased region" description="Basic and acidic residues" evidence="2">
    <location>
        <begin position="27"/>
        <end position="44"/>
    </location>
</feature>
<dbReference type="OrthoDB" id="120976at2759"/>
<dbReference type="SUPFAM" id="SSF47473">
    <property type="entry name" value="EF-hand"/>
    <property type="match status" value="1"/>
</dbReference>
<gene>
    <name evidence="4" type="ORF">pdam_00001017</name>
</gene>
<feature type="compositionally biased region" description="Acidic residues" evidence="2">
    <location>
        <begin position="46"/>
        <end position="56"/>
    </location>
</feature>
<evidence type="ECO:0000256" key="1">
    <source>
        <dbReference type="ARBA" id="ARBA00022837"/>
    </source>
</evidence>
<reference evidence="4 5" key="1">
    <citation type="journal article" date="2018" name="Sci. Rep.">
        <title>Comparative analysis of the Pocillopora damicornis genome highlights role of immune system in coral evolution.</title>
        <authorList>
            <person name="Cunning R."/>
            <person name="Bay R.A."/>
            <person name="Gillette P."/>
            <person name="Baker A.C."/>
            <person name="Traylor-Knowles N."/>
        </authorList>
    </citation>
    <scope>NUCLEOTIDE SEQUENCE [LARGE SCALE GENOMIC DNA]</scope>
    <source>
        <strain evidence="4">RSMAS</strain>
        <tissue evidence="4">Whole animal</tissue>
    </source>
</reference>
<feature type="domain" description="EF-hand" evidence="3">
    <location>
        <begin position="462"/>
        <end position="497"/>
    </location>
</feature>
<keyword evidence="5" id="KW-1185">Reference proteome</keyword>
<dbReference type="SMART" id="SM00368">
    <property type="entry name" value="LRR_RI"/>
    <property type="match status" value="16"/>
</dbReference>
<dbReference type="Proteomes" id="UP000275408">
    <property type="component" value="Unassembled WGS sequence"/>
</dbReference>
<accession>A0A3M6T681</accession>
<dbReference type="CDD" id="cd00051">
    <property type="entry name" value="EFh"/>
    <property type="match status" value="2"/>
</dbReference>
<dbReference type="InterPro" id="IPR002048">
    <property type="entry name" value="EF_hand_dom"/>
</dbReference>
<feature type="domain" description="EF-hand" evidence="3">
    <location>
        <begin position="892"/>
        <end position="927"/>
    </location>
</feature>
<feature type="compositionally biased region" description="Basic and acidic residues" evidence="2">
    <location>
        <begin position="58"/>
        <end position="69"/>
    </location>
</feature>
<feature type="domain" description="EF-hand" evidence="3">
    <location>
        <begin position="932"/>
        <end position="963"/>
    </location>
</feature>
<dbReference type="PROSITE" id="PS00018">
    <property type="entry name" value="EF_HAND_1"/>
    <property type="match status" value="3"/>
</dbReference>
<keyword evidence="1" id="KW-0106">Calcium</keyword>
<protein>
    <recommendedName>
        <fullName evidence="3">EF-hand domain-containing protein</fullName>
    </recommendedName>
</protein>
<dbReference type="PANTHER" id="PTHR24114">
    <property type="entry name" value="LEUCINE RICH REPEAT FAMILY PROTEIN"/>
    <property type="match status" value="1"/>
</dbReference>
<evidence type="ECO:0000313" key="5">
    <source>
        <dbReference type="Proteomes" id="UP000275408"/>
    </source>
</evidence>
<feature type="compositionally biased region" description="Acidic residues" evidence="2">
    <location>
        <begin position="532"/>
        <end position="541"/>
    </location>
</feature>
<dbReference type="AlphaFoldDB" id="A0A3M6T681"/>
<comment type="caution">
    <text evidence="4">The sequence shown here is derived from an EMBL/GenBank/DDBJ whole genome shotgun (WGS) entry which is preliminary data.</text>
</comment>
<dbReference type="InterPro" id="IPR018247">
    <property type="entry name" value="EF_Hand_1_Ca_BS"/>
</dbReference>
<dbReference type="InterPro" id="IPR001611">
    <property type="entry name" value="Leu-rich_rpt"/>
</dbReference>
<evidence type="ECO:0000256" key="2">
    <source>
        <dbReference type="SAM" id="MobiDB-lite"/>
    </source>
</evidence>
<dbReference type="InterPro" id="IPR032675">
    <property type="entry name" value="LRR_dom_sf"/>
</dbReference>
<evidence type="ECO:0000313" key="4">
    <source>
        <dbReference type="EMBL" id="RMX36890.1"/>
    </source>
</evidence>
<dbReference type="Gene3D" id="3.80.10.10">
    <property type="entry name" value="Ribonuclease Inhibitor"/>
    <property type="match status" value="3"/>
</dbReference>
<dbReference type="InterPro" id="IPR052394">
    <property type="entry name" value="LRR-containing"/>
</dbReference>
<proteinExistence type="predicted"/>
<feature type="domain" description="EF-hand" evidence="3">
    <location>
        <begin position="426"/>
        <end position="461"/>
    </location>
</feature>
<feature type="region of interest" description="Disordered" evidence="2">
    <location>
        <begin position="516"/>
        <end position="541"/>
    </location>
</feature>
<dbReference type="PROSITE" id="PS50222">
    <property type="entry name" value="EF_HAND_2"/>
    <property type="match status" value="4"/>
</dbReference>
<dbReference type="EMBL" id="RCHS01004213">
    <property type="protein sequence ID" value="RMX36890.1"/>
    <property type="molecule type" value="Genomic_DNA"/>
</dbReference>
<dbReference type="PANTHER" id="PTHR24114:SF50">
    <property type="entry name" value="RNI-LIKE PROTEIN"/>
    <property type="match status" value="1"/>
</dbReference>
<organism evidence="4 5">
    <name type="scientific">Pocillopora damicornis</name>
    <name type="common">Cauliflower coral</name>
    <name type="synonym">Millepora damicornis</name>
    <dbReference type="NCBI Taxonomy" id="46731"/>
    <lineage>
        <taxon>Eukaryota</taxon>
        <taxon>Metazoa</taxon>
        <taxon>Cnidaria</taxon>
        <taxon>Anthozoa</taxon>
        <taxon>Hexacorallia</taxon>
        <taxon>Scleractinia</taxon>
        <taxon>Astrocoeniina</taxon>
        <taxon>Pocilloporidae</taxon>
        <taxon>Pocillopora</taxon>
    </lineage>
</organism>
<feature type="region of interest" description="Disordered" evidence="2">
    <location>
        <begin position="24"/>
        <end position="69"/>
    </location>
</feature>
<dbReference type="InterPro" id="IPR011992">
    <property type="entry name" value="EF-hand-dom_pair"/>
</dbReference>
<name>A0A3M6T681_POCDA</name>
<dbReference type="Pfam" id="PF13516">
    <property type="entry name" value="LRR_6"/>
    <property type="match status" value="10"/>
</dbReference>
<evidence type="ECO:0000259" key="3">
    <source>
        <dbReference type="PROSITE" id="PS50222"/>
    </source>
</evidence>
<dbReference type="Gene3D" id="1.10.238.10">
    <property type="entry name" value="EF-hand"/>
    <property type="match status" value="2"/>
</dbReference>
<dbReference type="SUPFAM" id="SSF52047">
    <property type="entry name" value="RNI-like"/>
    <property type="match status" value="2"/>
</dbReference>
<dbReference type="Pfam" id="PF13202">
    <property type="entry name" value="EF-hand_5"/>
    <property type="match status" value="1"/>
</dbReference>
<dbReference type="SMART" id="SM00054">
    <property type="entry name" value="EFh"/>
    <property type="match status" value="4"/>
</dbReference>
<dbReference type="GO" id="GO:0005509">
    <property type="term" value="F:calcium ion binding"/>
    <property type="evidence" value="ECO:0007669"/>
    <property type="project" value="InterPro"/>
</dbReference>